<comment type="caution">
    <text evidence="2">The sequence shown here is derived from an EMBL/GenBank/DDBJ whole genome shotgun (WGS) entry which is preliminary data.</text>
</comment>
<keyword evidence="3" id="KW-1185">Reference proteome</keyword>
<evidence type="ECO:0000313" key="2">
    <source>
        <dbReference type="EMBL" id="PRY18292.1"/>
    </source>
</evidence>
<evidence type="ECO:0000313" key="3">
    <source>
        <dbReference type="Proteomes" id="UP000238083"/>
    </source>
</evidence>
<dbReference type="EMBL" id="PVZF01000001">
    <property type="protein sequence ID" value="PRY18292.1"/>
    <property type="molecule type" value="Genomic_DNA"/>
</dbReference>
<dbReference type="Pfam" id="PF12680">
    <property type="entry name" value="SnoaL_2"/>
    <property type="match status" value="1"/>
</dbReference>
<feature type="domain" description="SnoaL-like" evidence="1">
    <location>
        <begin position="31"/>
        <end position="130"/>
    </location>
</feature>
<name>A0A2T0RAV0_9ACTN</name>
<dbReference type="InterPro" id="IPR037401">
    <property type="entry name" value="SnoaL-like"/>
</dbReference>
<proteinExistence type="predicted"/>
<gene>
    <name evidence="2" type="ORF">CLV37_101537</name>
</gene>
<accession>A0A2T0RAV0</accession>
<protein>
    <submittedName>
        <fullName evidence="2">Putative SnoaL-like aldol condensation-catalyzing enzyme</fullName>
    </submittedName>
</protein>
<dbReference type="RefSeq" id="WP_211298309.1">
    <property type="nucleotide sequence ID" value="NZ_PVZF01000001.1"/>
</dbReference>
<reference evidence="2 3" key="1">
    <citation type="submission" date="2018-03" db="EMBL/GenBank/DDBJ databases">
        <title>Genomic Encyclopedia of Archaeal and Bacterial Type Strains, Phase II (KMG-II): from individual species to whole genera.</title>
        <authorList>
            <person name="Goeker M."/>
        </authorList>
    </citation>
    <scope>NUCLEOTIDE SEQUENCE [LARGE SCALE GENOMIC DNA]</scope>
    <source>
        <strain evidence="2 3">DSM 19711</strain>
    </source>
</reference>
<evidence type="ECO:0000259" key="1">
    <source>
        <dbReference type="Pfam" id="PF12680"/>
    </source>
</evidence>
<dbReference type="InterPro" id="IPR032710">
    <property type="entry name" value="NTF2-like_dom_sf"/>
</dbReference>
<dbReference type="Gene3D" id="3.10.450.50">
    <property type="match status" value="1"/>
</dbReference>
<dbReference type="AlphaFoldDB" id="A0A2T0RAV0"/>
<dbReference type="Proteomes" id="UP000238083">
    <property type="component" value="Unassembled WGS sequence"/>
</dbReference>
<dbReference type="SUPFAM" id="SSF54427">
    <property type="entry name" value="NTF2-like"/>
    <property type="match status" value="1"/>
</dbReference>
<organism evidence="2 3">
    <name type="scientific">Kineococcus rhizosphaerae</name>
    <dbReference type="NCBI Taxonomy" id="559628"/>
    <lineage>
        <taxon>Bacteria</taxon>
        <taxon>Bacillati</taxon>
        <taxon>Actinomycetota</taxon>
        <taxon>Actinomycetes</taxon>
        <taxon>Kineosporiales</taxon>
        <taxon>Kineosporiaceae</taxon>
        <taxon>Kineococcus</taxon>
    </lineage>
</organism>
<sequence>MVVQDERAGNDPEADRLEANKATVLKLMELLLDPDRADQARDYVTPEYVQHNPDIPSGADAIIAFAKSEAGAAARAAMRPSPEPPVMVAEGDFVVQMISRDLPDPDNPGGTYRSYWFDLWRVEDGRLAEHWDAAPKTRGGLGL</sequence>